<feature type="transmembrane region" description="Helical" evidence="5">
    <location>
        <begin position="405"/>
        <end position="422"/>
    </location>
</feature>
<evidence type="ECO:0000313" key="7">
    <source>
        <dbReference type="EMBL" id="HIU63019.1"/>
    </source>
</evidence>
<feature type="transmembrane region" description="Helical" evidence="5">
    <location>
        <begin position="84"/>
        <end position="105"/>
    </location>
</feature>
<dbReference type="Proteomes" id="UP000824145">
    <property type="component" value="Unassembled WGS sequence"/>
</dbReference>
<feature type="transmembrane region" description="Helical" evidence="5">
    <location>
        <begin position="17"/>
        <end position="35"/>
    </location>
</feature>
<evidence type="ECO:0000256" key="5">
    <source>
        <dbReference type="SAM" id="Phobius"/>
    </source>
</evidence>
<feature type="domain" description="O-antigen ligase-related" evidence="6">
    <location>
        <begin position="254"/>
        <end position="387"/>
    </location>
</feature>
<protein>
    <submittedName>
        <fullName evidence="7">O-antigen ligase family protein</fullName>
    </submittedName>
</protein>
<proteinExistence type="predicted"/>
<dbReference type="PANTHER" id="PTHR37422">
    <property type="entry name" value="TEICHURONIC ACID BIOSYNTHESIS PROTEIN TUAE"/>
    <property type="match status" value="1"/>
</dbReference>
<keyword evidence="4 5" id="KW-0472">Membrane</keyword>
<evidence type="ECO:0000256" key="1">
    <source>
        <dbReference type="ARBA" id="ARBA00004141"/>
    </source>
</evidence>
<dbReference type="InterPro" id="IPR007016">
    <property type="entry name" value="O-antigen_ligase-rel_domated"/>
</dbReference>
<organism evidence="7 8">
    <name type="scientific">Candidatus Caccalectryoclostridium excrementigallinarum</name>
    <dbReference type="NCBI Taxonomy" id="2840710"/>
    <lineage>
        <taxon>Bacteria</taxon>
        <taxon>Bacillati</taxon>
        <taxon>Bacillota</taxon>
        <taxon>Clostridia</taxon>
        <taxon>Christensenellales</taxon>
        <taxon>Christensenellaceae</taxon>
        <taxon>Christensenellaceae incertae sedis</taxon>
        <taxon>Candidatus Caccalectryoclostridium</taxon>
    </lineage>
</organism>
<evidence type="ECO:0000259" key="6">
    <source>
        <dbReference type="Pfam" id="PF04932"/>
    </source>
</evidence>
<comment type="caution">
    <text evidence="7">The sequence shown here is derived from an EMBL/GenBank/DDBJ whole genome shotgun (WGS) entry which is preliminary data.</text>
</comment>
<gene>
    <name evidence="7" type="ORF">IAB07_04570</name>
</gene>
<feature type="transmembrane region" description="Helical" evidence="5">
    <location>
        <begin position="290"/>
        <end position="309"/>
    </location>
</feature>
<dbReference type="GO" id="GO:0016020">
    <property type="term" value="C:membrane"/>
    <property type="evidence" value="ECO:0007669"/>
    <property type="project" value="UniProtKB-SubCell"/>
</dbReference>
<feature type="transmembrane region" description="Helical" evidence="5">
    <location>
        <begin position="242"/>
        <end position="260"/>
    </location>
</feature>
<evidence type="ECO:0000256" key="3">
    <source>
        <dbReference type="ARBA" id="ARBA00022989"/>
    </source>
</evidence>
<sequence>MSAAALWRRTREVIDDFVHSRLYIAFIAVVAYVLWTGENLLAAMAVLSVIAGIILIAVRDTVPLVPFVVMAPCVVHISEMPAELWQFALAIIPVLAGIVIHVACYRRNKIDRGAINLLPMAAFILALLVSGAFSSAPQDDMMGFVNVLYVGVLPFILYLFVRLYGEEKCRYGDYLAATMVIWGMLTAAQAFTVFAGALAEGVDIGSNSYVPRLGWGNSNVYPTVLMMCMPFNFYYMRKNAKWLLPAIVLTAAEFVCTLYAHSRGAMIFTILVLIACVIAVTVYNRKNPLYWAVFAAAALGLVVTLTFFWDRIVEVLGNTFSDKMQSSGRDYLYIEAVDRFFENPLFGAGMGYLGFVNKLHIESGFYQLHSTVFQTIGTMGLVGIAAMLWLYVARYYTVFSRLTPLNVFFFVAMIGFEGYSLVNTSTFTGLPCLTVIYMFLAVMELDRSAQKGCILLGRTLKELAACGGGRWKKKRA</sequence>
<dbReference type="GO" id="GO:0016874">
    <property type="term" value="F:ligase activity"/>
    <property type="evidence" value="ECO:0007669"/>
    <property type="project" value="UniProtKB-KW"/>
</dbReference>
<keyword evidence="7" id="KW-0436">Ligase</keyword>
<feature type="transmembrane region" description="Helical" evidence="5">
    <location>
        <begin position="428"/>
        <end position="445"/>
    </location>
</feature>
<comment type="subcellular location">
    <subcellularLocation>
        <location evidence="1">Membrane</location>
        <topology evidence="1">Multi-pass membrane protein</topology>
    </subcellularLocation>
</comment>
<dbReference type="AlphaFoldDB" id="A0A9D1SJQ5"/>
<feature type="transmembrane region" description="Helical" evidence="5">
    <location>
        <begin position="372"/>
        <end position="393"/>
    </location>
</feature>
<feature type="transmembrane region" description="Helical" evidence="5">
    <location>
        <begin position="40"/>
        <end position="58"/>
    </location>
</feature>
<keyword evidence="2 5" id="KW-0812">Transmembrane</keyword>
<accession>A0A9D1SJQ5</accession>
<feature type="transmembrane region" description="Helical" evidence="5">
    <location>
        <begin position="219"/>
        <end position="235"/>
    </location>
</feature>
<feature type="transmembrane region" description="Helical" evidence="5">
    <location>
        <begin position="142"/>
        <end position="161"/>
    </location>
</feature>
<evidence type="ECO:0000256" key="4">
    <source>
        <dbReference type="ARBA" id="ARBA00023136"/>
    </source>
</evidence>
<name>A0A9D1SJQ5_9FIRM</name>
<feature type="transmembrane region" description="Helical" evidence="5">
    <location>
        <begin position="173"/>
        <end position="199"/>
    </location>
</feature>
<dbReference type="Pfam" id="PF04932">
    <property type="entry name" value="Wzy_C"/>
    <property type="match status" value="1"/>
</dbReference>
<feature type="transmembrane region" description="Helical" evidence="5">
    <location>
        <begin position="117"/>
        <end position="136"/>
    </location>
</feature>
<reference evidence="7" key="2">
    <citation type="journal article" date="2021" name="PeerJ">
        <title>Extensive microbial diversity within the chicken gut microbiome revealed by metagenomics and culture.</title>
        <authorList>
            <person name="Gilroy R."/>
            <person name="Ravi A."/>
            <person name="Getino M."/>
            <person name="Pursley I."/>
            <person name="Horton D.L."/>
            <person name="Alikhan N.F."/>
            <person name="Baker D."/>
            <person name="Gharbi K."/>
            <person name="Hall N."/>
            <person name="Watson M."/>
            <person name="Adriaenssens E.M."/>
            <person name="Foster-Nyarko E."/>
            <person name="Jarju S."/>
            <person name="Secka A."/>
            <person name="Antonio M."/>
            <person name="Oren A."/>
            <person name="Chaudhuri R.R."/>
            <person name="La Ragione R."/>
            <person name="Hildebrand F."/>
            <person name="Pallen M.J."/>
        </authorList>
    </citation>
    <scope>NUCLEOTIDE SEQUENCE</scope>
    <source>
        <strain evidence="7">9366</strain>
    </source>
</reference>
<evidence type="ECO:0000256" key="2">
    <source>
        <dbReference type="ARBA" id="ARBA00022692"/>
    </source>
</evidence>
<keyword evidence="3 5" id="KW-1133">Transmembrane helix</keyword>
<evidence type="ECO:0000313" key="8">
    <source>
        <dbReference type="Proteomes" id="UP000824145"/>
    </source>
</evidence>
<dbReference type="PANTHER" id="PTHR37422:SF23">
    <property type="entry name" value="TEICHURONIC ACID BIOSYNTHESIS PROTEIN TUAE"/>
    <property type="match status" value="1"/>
</dbReference>
<dbReference type="EMBL" id="DVNJ01000024">
    <property type="protein sequence ID" value="HIU63019.1"/>
    <property type="molecule type" value="Genomic_DNA"/>
</dbReference>
<dbReference type="InterPro" id="IPR051533">
    <property type="entry name" value="WaaL-like"/>
</dbReference>
<feature type="transmembrane region" description="Helical" evidence="5">
    <location>
        <begin position="266"/>
        <end position="283"/>
    </location>
</feature>
<reference evidence="7" key="1">
    <citation type="submission" date="2020-10" db="EMBL/GenBank/DDBJ databases">
        <authorList>
            <person name="Gilroy R."/>
        </authorList>
    </citation>
    <scope>NUCLEOTIDE SEQUENCE</scope>
    <source>
        <strain evidence="7">9366</strain>
    </source>
</reference>